<evidence type="ECO:0000256" key="1">
    <source>
        <dbReference type="ARBA" id="ARBA00009981"/>
    </source>
</evidence>
<organism evidence="2 3">
    <name type="scientific">Rhizobium gallicum</name>
    <dbReference type="NCBI Taxonomy" id="56730"/>
    <lineage>
        <taxon>Bacteria</taxon>
        <taxon>Pseudomonadati</taxon>
        <taxon>Pseudomonadota</taxon>
        <taxon>Alphaproteobacteria</taxon>
        <taxon>Hyphomicrobiales</taxon>
        <taxon>Rhizobiaceae</taxon>
        <taxon>Rhizobium/Agrobacterium group</taxon>
        <taxon>Rhizobium</taxon>
    </lineage>
</organism>
<dbReference type="InterPro" id="IPR036165">
    <property type="entry name" value="YefM-like_sf"/>
</dbReference>
<accession>A0A1L5NK63</accession>
<protein>
    <submittedName>
        <fullName evidence="2">Type II toxin-antitoxin system antitoxin Phd/YefM family protein</fullName>
    </submittedName>
</protein>
<name>A0A1L5NK63_9HYPH</name>
<dbReference type="EMBL" id="CP017101">
    <property type="protein sequence ID" value="APO68277.1"/>
    <property type="molecule type" value="Genomic_DNA"/>
</dbReference>
<dbReference type="Proteomes" id="UP000184749">
    <property type="component" value="Chromosome"/>
</dbReference>
<dbReference type="NCBIfam" id="TIGR01552">
    <property type="entry name" value="phd_fam"/>
    <property type="match status" value="1"/>
</dbReference>
<evidence type="ECO:0000313" key="2">
    <source>
        <dbReference type="EMBL" id="APO68277.1"/>
    </source>
</evidence>
<gene>
    <name evidence="2" type="ORF">IE4872_CH02669</name>
</gene>
<dbReference type="AlphaFoldDB" id="A0A1L5NK63"/>
<dbReference type="SUPFAM" id="SSF143120">
    <property type="entry name" value="YefM-like"/>
    <property type="match status" value="1"/>
</dbReference>
<evidence type="ECO:0000313" key="3">
    <source>
        <dbReference type="Proteomes" id="UP000184749"/>
    </source>
</evidence>
<reference evidence="2 3" key="1">
    <citation type="submission" date="2016-09" db="EMBL/GenBank/DDBJ databases">
        <title>The complete genome sequences of Rhizobium gallicum, symbiovars gallicum and phaseoli, symbionts associated to common bean (Phaseolus vulgaris).</title>
        <authorList>
            <person name="Bustos P."/>
            <person name="Santamaria R.I."/>
            <person name="Perez-Carrascal O.M."/>
            <person name="Juarez S."/>
            <person name="Lozano L."/>
            <person name="Martinez-Flores I."/>
            <person name="Martinez-Romero E."/>
            <person name="Cevallos M."/>
            <person name="Romero D."/>
            <person name="Davila G."/>
            <person name="Gonzalez V."/>
        </authorList>
    </citation>
    <scope>NUCLEOTIDE SEQUENCE [LARGE SCALE GENOMIC DNA]</scope>
    <source>
        <strain evidence="2 3">IE4872</strain>
    </source>
</reference>
<sequence>MEQIAKSAQGALMTVTVCAAKINVFKLIEAARAGEEVVIVKGQKPVAKLAPRADLVSDWFSQRESYRNRSELFRIDGRGGHRSLGR</sequence>
<proteinExistence type="inferred from homology"/>
<dbReference type="RefSeq" id="WP_418335649.1">
    <property type="nucleotide sequence ID" value="NZ_CP017101.1"/>
</dbReference>
<comment type="similarity">
    <text evidence="1">Belongs to the phD/YefM antitoxin family.</text>
</comment>